<keyword evidence="1" id="KW-1133">Transmembrane helix</keyword>
<evidence type="ECO:0000313" key="2">
    <source>
        <dbReference type="EMBL" id="OCA87405.1"/>
    </source>
</evidence>
<keyword evidence="1" id="KW-0812">Transmembrane</keyword>
<dbReference type="AlphaFoldDB" id="A0A1B9AU00"/>
<accession>A0A1B9AU00</accession>
<comment type="caution">
    <text evidence="2">The sequence shown here is derived from an EMBL/GenBank/DDBJ whole genome shotgun (WGS) entry which is preliminary data.</text>
</comment>
<organism evidence="2 3">
    <name type="scientific">Pseudobacillus wudalianchiensis</name>
    <dbReference type="NCBI Taxonomy" id="1743143"/>
    <lineage>
        <taxon>Bacteria</taxon>
        <taxon>Bacillati</taxon>
        <taxon>Bacillota</taxon>
        <taxon>Bacilli</taxon>
        <taxon>Bacillales</taxon>
        <taxon>Bacillaceae</taxon>
        <taxon>Pseudobacillus</taxon>
    </lineage>
</organism>
<reference evidence="3" key="1">
    <citation type="submission" date="2016-05" db="EMBL/GenBank/DDBJ databases">
        <authorList>
            <person name="Liu B."/>
            <person name="Wang J."/>
            <person name="Zhu Y."/>
            <person name="Liu G."/>
            <person name="Chen Q."/>
            <person name="Chen Z."/>
            <person name="Lan J."/>
            <person name="Che J."/>
            <person name="Ge C."/>
            <person name="Shi H."/>
            <person name="Pan Z."/>
            <person name="Liu X."/>
        </authorList>
    </citation>
    <scope>NUCLEOTIDE SEQUENCE [LARGE SCALE GENOMIC DNA]</scope>
    <source>
        <strain evidence="3">FJAT-27215</strain>
    </source>
</reference>
<name>A0A1B9AU00_9BACI</name>
<dbReference type="InterPro" id="IPR021683">
    <property type="entry name" value="DUF3267"/>
</dbReference>
<sequence length="178" mass="21112">MKCWRTFDFERRYGTNKILIYSLLLTMLFFSFSFALMQSLFSKTLYSGYFHFFLIALLAIYPLHKLVHLLPILHYWRQMKCRCKMTCYCMPIISINIKQPVPKRTFMVSLLLPFFTINPALLICGMLFPHYIHYFTMLTAFHMGMCAIDLLYLKAMAASPKYAVIEEHDRGYEILIPQ</sequence>
<feature type="transmembrane region" description="Helical" evidence="1">
    <location>
        <begin position="18"/>
        <end position="37"/>
    </location>
</feature>
<protein>
    <recommendedName>
        <fullName evidence="4">DUF3267 domain-containing protein</fullName>
    </recommendedName>
</protein>
<keyword evidence="3" id="KW-1185">Reference proteome</keyword>
<gene>
    <name evidence="2" type="ORF">A8F95_09235</name>
</gene>
<dbReference type="RefSeq" id="WP_065410849.1">
    <property type="nucleotide sequence ID" value="NZ_MAYT01000023.1"/>
</dbReference>
<evidence type="ECO:0000313" key="3">
    <source>
        <dbReference type="Proteomes" id="UP000092578"/>
    </source>
</evidence>
<proteinExistence type="predicted"/>
<feature type="transmembrane region" description="Helical" evidence="1">
    <location>
        <begin position="134"/>
        <end position="153"/>
    </location>
</feature>
<evidence type="ECO:0008006" key="4">
    <source>
        <dbReference type="Google" id="ProtNLM"/>
    </source>
</evidence>
<dbReference type="EMBL" id="MAYT01000023">
    <property type="protein sequence ID" value="OCA87405.1"/>
    <property type="molecule type" value="Genomic_DNA"/>
</dbReference>
<evidence type="ECO:0000256" key="1">
    <source>
        <dbReference type="SAM" id="Phobius"/>
    </source>
</evidence>
<feature type="transmembrane region" description="Helical" evidence="1">
    <location>
        <begin position="49"/>
        <end position="76"/>
    </location>
</feature>
<keyword evidence="1" id="KW-0472">Membrane</keyword>
<dbReference type="Proteomes" id="UP000092578">
    <property type="component" value="Unassembled WGS sequence"/>
</dbReference>
<dbReference type="Pfam" id="PF11667">
    <property type="entry name" value="DUF3267"/>
    <property type="match status" value="1"/>
</dbReference>
<feature type="transmembrane region" description="Helical" evidence="1">
    <location>
        <begin position="106"/>
        <end position="128"/>
    </location>
</feature>